<evidence type="ECO:0000256" key="1">
    <source>
        <dbReference type="ARBA" id="ARBA00022679"/>
    </source>
</evidence>
<dbReference type="GO" id="GO:0004788">
    <property type="term" value="F:thiamine diphosphokinase activity"/>
    <property type="evidence" value="ECO:0007669"/>
    <property type="project" value="UniProtKB-UniRule"/>
</dbReference>
<dbReference type="InterPro" id="IPR006282">
    <property type="entry name" value="Thi_PPkinase"/>
</dbReference>
<dbReference type="GO" id="GO:0016301">
    <property type="term" value="F:kinase activity"/>
    <property type="evidence" value="ECO:0007669"/>
    <property type="project" value="UniProtKB-KW"/>
</dbReference>
<dbReference type="Pfam" id="PF04263">
    <property type="entry name" value="TPK_catalytic"/>
    <property type="match status" value="1"/>
</dbReference>
<feature type="domain" description="Thiamin pyrophosphokinase thiamin-binding" evidence="6">
    <location>
        <begin position="152"/>
        <end position="211"/>
    </location>
</feature>
<dbReference type="RefSeq" id="WP_106776805.1">
    <property type="nucleotide sequence ID" value="NZ_JYGE01000004.1"/>
</dbReference>
<dbReference type="CDD" id="cd07995">
    <property type="entry name" value="TPK"/>
    <property type="match status" value="1"/>
</dbReference>
<proteinExistence type="predicted"/>
<dbReference type="InterPro" id="IPR036759">
    <property type="entry name" value="TPK_catalytic_sf"/>
</dbReference>
<dbReference type="GO" id="GO:0030975">
    <property type="term" value="F:thiamine binding"/>
    <property type="evidence" value="ECO:0007669"/>
    <property type="project" value="InterPro"/>
</dbReference>
<organism evidence="7 8">
    <name type="scientific">Peptostreptococcus russellii</name>
    <dbReference type="NCBI Taxonomy" id="215200"/>
    <lineage>
        <taxon>Bacteria</taxon>
        <taxon>Bacillati</taxon>
        <taxon>Bacillota</taxon>
        <taxon>Clostridia</taxon>
        <taxon>Peptostreptococcales</taxon>
        <taxon>Peptostreptococcaceae</taxon>
        <taxon>Peptostreptococcus</taxon>
    </lineage>
</organism>
<dbReference type="PANTHER" id="PTHR41299:SF1">
    <property type="entry name" value="THIAMINE PYROPHOSPHOKINASE"/>
    <property type="match status" value="1"/>
</dbReference>
<dbReference type="InterPro" id="IPR007371">
    <property type="entry name" value="TPK_catalytic"/>
</dbReference>
<dbReference type="OrthoDB" id="9804377at2"/>
<keyword evidence="2" id="KW-0547">Nucleotide-binding</keyword>
<dbReference type="Proteomes" id="UP000241434">
    <property type="component" value="Unassembled WGS sequence"/>
</dbReference>
<evidence type="ECO:0000256" key="5">
    <source>
        <dbReference type="NCBIfam" id="TIGR01378"/>
    </source>
</evidence>
<dbReference type="InterPro" id="IPR007373">
    <property type="entry name" value="Thiamin_PyroPKinase_B1-bd"/>
</dbReference>
<evidence type="ECO:0000313" key="8">
    <source>
        <dbReference type="Proteomes" id="UP000241434"/>
    </source>
</evidence>
<dbReference type="EMBL" id="JYGE01000004">
    <property type="protein sequence ID" value="PSJ31346.1"/>
    <property type="molecule type" value="Genomic_DNA"/>
</dbReference>
<evidence type="ECO:0000313" key="7">
    <source>
        <dbReference type="EMBL" id="PSJ31346.1"/>
    </source>
</evidence>
<gene>
    <name evidence="7" type="ORF">UF10_05310</name>
</gene>
<accession>A0A2P7Q061</accession>
<dbReference type="PANTHER" id="PTHR41299">
    <property type="entry name" value="THIAMINE PYROPHOSPHOKINASE"/>
    <property type="match status" value="1"/>
</dbReference>
<dbReference type="InterPro" id="IPR053149">
    <property type="entry name" value="TPK"/>
</dbReference>
<dbReference type="AlphaFoldDB" id="A0A2P7Q061"/>
<dbReference type="SUPFAM" id="SSF63862">
    <property type="entry name" value="Thiamin pyrophosphokinase, substrate-binding domain"/>
    <property type="match status" value="1"/>
</dbReference>
<sequence length="216" mass="24242">MSSNRACLILNGEVEDYDILKKIIESKHYSTIIAVDGGANHLYKMGIVPNNIVGDLDSIDKETLSYYESKEVEFTKYPSKKNETDSELGILLAIERGNMCIDIFAALGGRIDHEISNIGLLHYILKRGAYPRIISEKEEVYILENDELTLEGKPGDLVSVIPFRGDAKGVTLRNLEYPLDEFDMEYSVPRGISNVMLDNICHIDVRDGCVLVVKIK</sequence>
<dbReference type="Gene3D" id="3.40.50.10240">
    <property type="entry name" value="Thiamin pyrophosphokinase, catalytic domain"/>
    <property type="match status" value="1"/>
</dbReference>
<evidence type="ECO:0000256" key="4">
    <source>
        <dbReference type="ARBA" id="ARBA00022840"/>
    </source>
</evidence>
<reference evidence="7" key="1">
    <citation type="thesis" date="2015" institute="Rutgers" country="The State University of New Jersey, 14 College Farm Rd., New Brunswick, NJ, USA">
        <title>Ammonia toxicity in bacteria and its implications for treatment of and resource recovery from highly nitrogenous organic wastes.</title>
        <authorList>
            <person name="Luther A.K."/>
        </authorList>
    </citation>
    <scope>NUCLEOTIDE SEQUENCE</scope>
    <source>
        <strain evidence="7">RT-10B</strain>
    </source>
</reference>
<dbReference type="SUPFAM" id="SSF63999">
    <property type="entry name" value="Thiamin pyrophosphokinase, catalytic domain"/>
    <property type="match status" value="1"/>
</dbReference>
<evidence type="ECO:0000256" key="2">
    <source>
        <dbReference type="ARBA" id="ARBA00022741"/>
    </source>
</evidence>
<name>A0A2P7Q061_9FIRM</name>
<keyword evidence="4" id="KW-0067">ATP-binding</keyword>
<dbReference type="GO" id="GO:0009229">
    <property type="term" value="P:thiamine diphosphate biosynthetic process"/>
    <property type="evidence" value="ECO:0007669"/>
    <property type="project" value="InterPro"/>
</dbReference>
<keyword evidence="1" id="KW-0808">Transferase</keyword>
<dbReference type="NCBIfam" id="TIGR01378">
    <property type="entry name" value="thi_PPkinase"/>
    <property type="match status" value="1"/>
</dbReference>
<dbReference type="InterPro" id="IPR036371">
    <property type="entry name" value="TPK_B1-bd_sf"/>
</dbReference>
<keyword evidence="8" id="KW-1185">Reference proteome</keyword>
<dbReference type="GO" id="GO:0006772">
    <property type="term" value="P:thiamine metabolic process"/>
    <property type="evidence" value="ECO:0007669"/>
    <property type="project" value="UniProtKB-UniRule"/>
</dbReference>
<comment type="caution">
    <text evidence="7">The sequence shown here is derived from an EMBL/GenBank/DDBJ whole genome shotgun (WGS) entry which is preliminary data.</text>
</comment>
<dbReference type="EC" id="2.7.6.2" evidence="5"/>
<keyword evidence="3 7" id="KW-0418">Kinase</keyword>
<dbReference type="GO" id="GO:0005524">
    <property type="term" value="F:ATP binding"/>
    <property type="evidence" value="ECO:0007669"/>
    <property type="project" value="UniProtKB-KW"/>
</dbReference>
<dbReference type="SMART" id="SM00983">
    <property type="entry name" value="TPK_B1_binding"/>
    <property type="match status" value="1"/>
</dbReference>
<dbReference type="Pfam" id="PF04265">
    <property type="entry name" value="TPK_B1_binding"/>
    <property type="match status" value="1"/>
</dbReference>
<evidence type="ECO:0000256" key="3">
    <source>
        <dbReference type="ARBA" id="ARBA00022777"/>
    </source>
</evidence>
<evidence type="ECO:0000259" key="6">
    <source>
        <dbReference type="SMART" id="SM00983"/>
    </source>
</evidence>
<protein>
    <recommendedName>
        <fullName evidence="5">Thiamine diphosphokinase</fullName>
        <ecNumber evidence="5">2.7.6.2</ecNumber>
    </recommendedName>
</protein>